<protein>
    <recommendedName>
        <fullName evidence="7">Rhodopsin domain-containing protein</fullName>
    </recommendedName>
</protein>
<feature type="transmembrane region" description="Helical" evidence="6">
    <location>
        <begin position="247"/>
        <end position="270"/>
    </location>
</feature>
<dbReference type="InterPro" id="IPR052337">
    <property type="entry name" value="SAT4-like"/>
</dbReference>
<feature type="transmembrane region" description="Helical" evidence="6">
    <location>
        <begin position="92"/>
        <end position="118"/>
    </location>
</feature>
<keyword evidence="3 6" id="KW-1133">Transmembrane helix</keyword>
<keyword evidence="9" id="KW-1185">Reference proteome</keyword>
<comment type="caution">
    <text evidence="8">The sequence shown here is derived from an EMBL/GenBank/DDBJ whole genome shotgun (WGS) entry which is preliminary data.</text>
</comment>
<dbReference type="OrthoDB" id="3648173at2759"/>
<accession>A0A9P8V7K5</accession>
<evidence type="ECO:0000256" key="6">
    <source>
        <dbReference type="SAM" id="Phobius"/>
    </source>
</evidence>
<evidence type="ECO:0000256" key="1">
    <source>
        <dbReference type="ARBA" id="ARBA00004141"/>
    </source>
</evidence>
<evidence type="ECO:0000256" key="2">
    <source>
        <dbReference type="ARBA" id="ARBA00022692"/>
    </source>
</evidence>
<evidence type="ECO:0000256" key="3">
    <source>
        <dbReference type="ARBA" id="ARBA00022989"/>
    </source>
</evidence>
<feature type="domain" description="Rhodopsin" evidence="7">
    <location>
        <begin position="35"/>
        <end position="271"/>
    </location>
</feature>
<feature type="transmembrane region" description="Helical" evidence="6">
    <location>
        <begin position="51"/>
        <end position="72"/>
    </location>
</feature>
<reference evidence="8" key="1">
    <citation type="journal article" date="2021" name="Nat. Commun.">
        <title>Genetic determinants of endophytism in the Arabidopsis root mycobiome.</title>
        <authorList>
            <person name="Mesny F."/>
            <person name="Miyauchi S."/>
            <person name="Thiergart T."/>
            <person name="Pickel B."/>
            <person name="Atanasova L."/>
            <person name="Karlsson M."/>
            <person name="Huettel B."/>
            <person name="Barry K.W."/>
            <person name="Haridas S."/>
            <person name="Chen C."/>
            <person name="Bauer D."/>
            <person name="Andreopoulos W."/>
            <person name="Pangilinan J."/>
            <person name="LaButti K."/>
            <person name="Riley R."/>
            <person name="Lipzen A."/>
            <person name="Clum A."/>
            <person name="Drula E."/>
            <person name="Henrissat B."/>
            <person name="Kohler A."/>
            <person name="Grigoriev I.V."/>
            <person name="Martin F.M."/>
            <person name="Hacquard S."/>
        </authorList>
    </citation>
    <scope>NUCLEOTIDE SEQUENCE</scope>
    <source>
        <strain evidence="8">MPI-SDFR-AT-0117</strain>
    </source>
</reference>
<evidence type="ECO:0000313" key="9">
    <source>
        <dbReference type="Proteomes" id="UP000770015"/>
    </source>
</evidence>
<dbReference type="InterPro" id="IPR049326">
    <property type="entry name" value="Rhodopsin_dom_fungi"/>
</dbReference>
<name>A0A9P8V7K5_9PEZI</name>
<dbReference type="PANTHER" id="PTHR33048">
    <property type="entry name" value="PTH11-LIKE INTEGRAL MEMBRANE PROTEIN (AFU_ORTHOLOGUE AFUA_5G11245)"/>
    <property type="match status" value="1"/>
</dbReference>
<keyword evidence="2 6" id="KW-0812">Transmembrane</keyword>
<evidence type="ECO:0000259" key="7">
    <source>
        <dbReference type="Pfam" id="PF20684"/>
    </source>
</evidence>
<comment type="subcellular location">
    <subcellularLocation>
        <location evidence="1">Membrane</location>
        <topology evidence="1">Multi-pass membrane protein</topology>
    </subcellularLocation>
</comment>
<keyword evidence="4 6" id="KW-0472">Membrane</keyword>
<evidence type="ECO:0000256" key="4">
    <source>
        <dbReference type="ARBA" id="ARBA00023136"/>
    </source>
</evidence>
<feature type="transmembrane region" description="Helical" evidence="6">
    <location>
        <begin position="130"/>
        <end position="151"/>
    </location>
</feature>
<evidence type="ECO:0000256" key="5">
    <source>
        <dbReference type="ARBA" id="ARBA00038359"/>
    </source>
</evidence>
<feature type="transmembrane region" description="Helical" evidence="6">
    <location>
        <begin position="207"/>
        <end position="227"/>
    </location>
</feature>
<comment type="similarity">
    <text evidence="5">Belongs to the SAT4 family.</text>
</comment>
<sequence>MEGLVDPGPAQGDLSTVLMVYMTTLSILSLVVVGLRFQVRIFTIRKVGMDDWATALACMGQLSVAATVIATTQLVGLGRHMETLNSHNQSRLITVVLVLSLGYHFVLMILKAAFLLQYRRSFPLPGFQRLCDIFLAFLLCWTIAGAIAGGATCTPGSGMIEANKEACETGFQVWMVHGILNIITDVVIYIMPLPLIKTLPLSKGQKIGLIAVFSLGFFTCVISGLRLSTLREAISSPDSSWSMAKTIFWSMGESTSAIVCLCIPTLRPLLSSFKGQSSRQTRLGSGSE</sequence>
<feature type="transmembrane region" description="Helical" evidence="6">
    <location>
        <begin position="20"/>
        <end position="39"/>
    </location>
</feature>
<dbReference type="AlphaFoldDB" id="A0A9P8V7K5"/>
<dbReference type="Pfam" id="PF20684">
    <property type="entry name" value="Fung_rhodopsin"/>
    <property type="match status" value="1"/>
</dbReference>
<gene>
    <name evidence="8" type="ORF">F5X68DRAFT_262941</name>
</gene>
<evidence type="ECO:0000313" key="8">
    <source>
        <dbReference type="EMBL" id="KAH6683486.1"/>
    </source>
</evidence>
<feature type="transmembrane region" description="Helical" evidence="6">
    <location>
        <begin position="171"/>
        <end position="195"/>
    </location>
</feature>
<proteinExistence type="inferred from homology"/>
<dbReference type="PANTHER" id="PTHR33048:SF47">
    <property type="entry name" value="INTEGRAL MEMBRANE PROTEIN-RELATED"/>
    <property type="match status" value="1"/>
</dbReference>
<organism evidence="8 9">
    <name type="scientific">Plectosphaerella plurivora</name>
    <dbReference type="NCBI Taxonomy" id="936078"/>
    <lineage>
        <taxon>Eukaryota</taxon>
        <taxon>Fungi</taxon>
        <taxon>Dikarya</taxon>
        <taxon>Ascomycota</taxon>
        <taxon>Pezizomycotina</taxon>
        <taxon>Sordariomycetes</taxon>
        <taxon>Hypocreomycetidae</taxon>
        <taxon>Glomerellales</taxon>
        <taxon>Plectosphaerellaceae</taxon>
        <taxon>Plectosphaerella</taxon>
    </lineage>
</organism>
<dbReference type="Proteomes" id="UP000770015">
    <property type="component" value="Unassembled WGS sequence"/>
</dbReference>
<dbReference type="GO" id="GO:0016020">
    <property type="term" value="C:membrane"/>
    <property type="evidence" value="ECO:0007669"/>
    <property type="project" value="UniProtKB-SubCell"/>
</dbReference>
<dbReference type="EMBL" id="JAGSXJ010000017">
    <property type="protein sequence ID" value="KAH6683486.1"/>
    <property type="molecule type" value="Genomic_DNA"/>
</dbReference>